<accession>A0ABT1ILR1</accession>
<feature type="compositionally biased region" description="Low complexity" evidence="4">
    <location>
        <begin position="358"/>
        <end position="375"/>
    </location>
</feature>
<dbReference type="SUPFAM" id="SSF50621">
    <property type="entry name" value="Alanine racemase C-terminal domain-like"/>
    <property type="match status" value="1"/>
</dbReference>
<keyword evidence="3" id="KW-0547">Nucleotide-binding</keyword>
<dbReference type="PRINTS" id="PR01179">
    <property type="entry name" value="ODADCRBXLASE"/>
</dbReference>
<dbReference type="Gene3D" id="3.20.20.10">
    <property type="entry name" value="Alanine racemase"/>
    <property type="match status" value="1"/>
</dbReference>
<reference evidence="6 7" key="1">
    <citation type="submission" date="2022-06" db="EMBL/GenBank/DDBJ databases">
        <title>Genomic Encyclopedia of Archaeal and Bacterial Type Strains, Phase II (KMG-II): from individual species to whole genera.</title>
        <authorList>
            <person name="Goeker M."/>
        </authorList>
    </citation>
    <scope>NUCLEOTIDE SEQUENCE [LARGE SCALE GENOMIC DNA]</scope>
    <source>
        <strain evidence="6 7">DSM 44255</strain>
    </source>
</reference>
<evidence type="ECO:0000256" key="4">
    <source>
        <dbReference type="SAM" id="MobiDB-lite"/>
    </source>
</evidence>
<dbReference type="PANTHER" id="PTHR43727">
    <property type="entry name" value="DIAMINOPIMELATE DECARBOXYLASE"/>
    <property type="match status" value="1"/>
</dbReference>
<comment type="cofactor">
    <cofactor evidence="1">
        <name>pyridoxal 5'-phosphate</name>
        <dbReference type="ChEBI" id="CHEBI:597326"/>
    </cofactor>
</comment>
<feature type="region of interest" description="Disordered" evidence="4">
    <location>
        <begin position="1"/>
        <end position="21"/>
    </location>
</feature>
<dbReference type="SUPFAM" id="SSF56059">
    <property type="entry name" value="Glutathione synthetase ATP-binding domain-like"/>
    <property type="match status" value="1"/>
</dbReference>
<evidence type="ECO:0000256" key="1">
    <source>
        <dbReference type="ARBA" id="ARBA00001933"/>
    </source>
</evidence>
<dbReference type="Gene3D" id="3.30.470.20">
    <property type="entry name" value="ATP-grasp fold, B domain"/>
    <property type="match status" value="1"/>
</dbReference>
<dbReference type="InterPro" id="IPR000183">
    <property type="entry name" value="Orn/DAP/Arg_de-COase"/>
</dbReference>
<protein>
    <submittedName>
        <fullName evidence="6">Diaminopimelate decarboxylase</fullName>
    </submittedName>
</protein>
<dbReference type="EMBL" id="JAMTCO010000017">
    <property type="protein sequence ID" value="MCP2273595.1"/>
    <property type="molecule type" value="Genomic_DNA"/>
</dbReference>
<keyword evidence="7" id="KW-1185">Reference proteome</keyword>
<dbReference type="InterPro" id="IPR011761">
    <property type="entry name" value="ATP-grasp"/>
</dbReference>
<evidence type="ECO:0000256" key="2">
    <source>
        <dbReference type="ARBA" id="ARBA00022898"/>
    </source>
</evidence>
<name>A0ABT1ILR1_9PSEU</name>
<dbReference type="InterPro" id="IPR029066">
    <property type="entry name" value="PLP-binding_barrel"/>
</dbReference>
<gene>
    <name evidence="6" type="ORF">LV75_006125</name>
</gene>
<keyword evidence="2" id="KW-0663">Pyridoxal phosphate</keyword>
<dbReference type="PANTHER" id="PTHR43727:SF2">
    <property type="entry name" value="GROUP IV DECARBOXYLASE"/>
    <property type="match status" value="1"/>
</dbReference>
<dbReference type="Pfam" id="PF02784">
    <property type="entry name" value="Orn_Arg_deC_N"/>
    <property type="match status" value="1"/>
</dbReference>
<dbReference type="Proteomes" id="UP001205185">
    <property type="component" value="Unassembled WGS sequence"/>
</dbReference>
<sequence length="746" mass="79806">MSTTPTVVLSGVHSGPNPSPGLGLARSLRLAWPRLRLEALDYSPRSTGLSAPEFDRTHIRPGWHTADLGALCAGLVSIVESAGAVFLPGLDLEAALLTERAPGHPALLLPPAAAFDVVAKPGETAASLLGLAVPEHRFAEGIEDAADFAARHGWRIWVKGPRYQAVAVTNRAELTGALERVRDTWGAESLLQRHVAGTEESVVFAALDGELLGACAMRKTMVTSEGKTWAGAVDRLDQPTRARLVDLVRVTRWTGGGEVEFVRESDTGVPYLLEVNPRFPAWIHGATLAGVNLPARLVAAATGIPRHEREKAHSSGFVRVVEEIPAGPHATGALAPTHRAVAPEPAAVGKHPSGMPVLSRRLTPARPRPRPSAVDPVRTADIAAALVVDPYESPARVLFGGVLDRGLDRLTAVCRDVEDATGVPTRFAYSVKTNPDPRVLDAVLRRGALVEVISQAEARRCAEAGFPGDRVVLGGPAKWWRFDGGPVKFGAVFCDSVTDLERTVDLLTTGAVYADVVGLRLAPPTVASRFGIDVTCPRTYRRVADALRRAPLGRVGLQFHHAASQIGLRAWLREFTSAVTVAADLLTRVNSRARCVDLGGGWPPWLAREELGSQLTRASRVAVRELGSLDQVLFEPGKYLVEPAMAVFTTVLDVRDGPLGRAAVVDASIAELPDWASHPHPVLWRAPGARWRKLPAGDESVLGRLCMEHDRPRAGLTLPDGIAAGDHLLFLDAGAYDASMSYRFGV</sequence>
<dbReference type="Pfam" id="PF15632">
    <property type="entry name" value="ATPgrasp_Ter"/>
    <property type="match status" value="1"/>
</dbReference>
<dbReference type="Gene3D" id="2.40.37.10">
    <property type="entry name" value="Lyase, Ornithine Decarboxylase, Chain A, domain 1"/>
    <property type="match status" value="1"/>
</dbReference>
<dbReference type="SUPFAM" id="SSF51419">
    <property type="entry name" value="PLP-binding barrel"/>
    <property type="match status" value="1"/>
</dbReference>
<dbReference type="InterPro" id="IPR022644">
    <property type="entry name" value="De-COase2_N"/>
</dbReference>
<feature type="domain" description="ATP-grasp" evidence="5">
    <location>
        <begin position="123"/>
        <end position="302"/>
    </location>
</feature>
<dbReference type="RefSeq" id="WP_253890789.1">
    <property type="nucleotide sequence ID" value="NZ_BAAAVB010000004.1"/>
</dbReference>
<evidence type="ECO:0000259" key="5">
    <source>
        <dbReference type="PROSITE" id="PS50975"/>
    </source>
</evidence>
<evidence type="ECO:0000313" key="6">
    <source>
        <dbReference type="EMBL" id="MCP2273595.1"/>
    </source>
</evidence>
<dbReference type="PROSITE" id="PS50975">
    <property type="entry name" value="ATP_GRASP"/>
    <property type="match status" value="1"/>
</dbReference>
<feature type="region of interest" description="Disordered" evidence="4">
    <location>
        <begin position="345"/>
        <end position="375"/>
    </location>
</feature>
<comment type="caution">
    <text evidence="6">The sequence shown here is derived from an EMBL/GenBank/DDBJ whole genome shotgun (WGS) entry which is preliminary data.</text>
</comment>
<organism evidence="6 7">
    <name type="scientific">Actinokineospora diospyrosa</name>
    <dbReference type="NCBI Taxonomy" id="103728"/>
    <lineage>
        <taxon>Bacteria</taxon>
        <taxon>Bacillati</taxon>
        <taxon>Actinomycetota</taxon>
        <taxon>Actinomycetes</taxon>
        <taxon>Pseudonocardiales</taxon>
        <taxon>Pseudonocardiaceae</taxon>
        <taxon>Actinokineospora</taxon>
    </lineage>
</organism>
<dbReference type="InterPro" id="IPR009006">
    <property type="entry name" value="Ala_racemase/Decarboxylase_C"/>
</dbReference>
<proteinExistence type="predicted"/>
<evidence type="ECO:0000313" key="7">
    <source>
        <dbReference type="Proteomes" id="UP001205185"/>
    </source>
</evidence>
<keyword evidence="3" id="KW-0067">ATP-binding</keyword>
<evidence type="ECO:0000256" key="3">
    <source>
        <dbReference type="PROSITE-ProRule" id="PRU00409"/>
    </source>
</evidence>